<accession>A0A1V4HHA4</accession>
<evidence type="ECO:0000313" key="2">
    <source>
        <dbReference type="EMBL" id="OPH54957.1"/>
    </source>
</evidence>
<dbReference type="Proteomes" id="UP000190626">
    <property type="component" value="Unassembled WGS sequence"/>
</dbReference>
<feature type="signal peptide" evidence="1">
    <location>
        <begin position="1"/>
        <end position="23"/>
    </location>
</feature>
<evidence type="ECO:0000256" key="1">
    <source>
        <dbReference type="SAM" id="SignalP"/>
    </source>
</evidence>
<feature type="chain" id="PRO_5038522596" description="ABC transporter substrate-binding protein" evidence="1">
    <location>
        <begin position="24"/>
        <end position="455"/>
    </location>
</feature>
<evidence type="ECO:0008006" key="4">
    <source>
        <dbReference type="Google" id="ProtNLM"/>
    </source>
</evidence>
<dbReference type="PANTHER" id="PTHR43649">
    <property type="entry name" value="ARABINOSE-BINDING PROTEIN-RELATED"/>
    <property type="match status" value="1"/>
</dbReference>
<reference evidence="3" key="1">
    <citation type="submission" date="2016-07" db="EMBL/GenBank/DDBJ databases">
        <authorList>
            <person name="Florea S."/>
            <person name="Webb J.S."/>
            <person name="Jaromczyk J."/>
            <person name="Schardl C.L."/>
        </authorList>
    </citation>
    <scope>NUCLEOTIDE SEQUENCE [LARGE SCALE GENOMIC DNA]</scope>
    <source>
        <strain evidence="3">CY1</strain>
    </source>
</reference>
<dbReference type="EMBL" id="MBTG01000019">
    <property type="protein sequence ID" value="OPH54957.1"/>
    <property type="molecule type" value="Genomic_DNA"/>
</dbReference>
<gene>
    <name evidence="2" type="ORF">BC351_29985</name>
</gene>
<name>A0A1V4HHA4_9BACL</name>
<comment type="caution">
    <text evidence="2">The sequence shown here is derived from an EMBL/GenBank/DDBJ whole genome shotgun (WGS) entry which is preliminary data.</text>
</comment>
<dbReference type="SUPFAM" id="SSF53850">
    <property type="entry name" value="Periplasmic binding protein-like II"/>
    <property type="match status" value="1"/>
</dbReference>
<sequence length="455" mass="49653">MRKNKKWLIGTSALLLLSSVLSACGSESEKPAATQGTVAATSDSGKQETVTLKFWTWSPSAEVYKPIIEKFQAANPNIKIDLSIVGGNNSSPYQTKMPLALTTGEDLDIVGIQTGGMPKQIEDYLLPLDDIMKQTIGADWLSKFSPISIKQLSSQTSGGIKFLSMGSVGSMVMYYNKDILDQLGVSVPKTYDDLKNISKAIKDKNLDILPVALNAKDAWTDDEVVLTIAGQQSDIYNKFHYNQGGKLNGPEYTQALSSFKKMFDDGVLSKKDVFDLDYDRSKTLFTTGKAATFIQGTWEANMIAEKVRKDNKINIKDVGLVAIPAIESNGKASIRSFVDMGLGIVKSSKHPKEAAKFIQYLTLGEGNDALNNQFLFTSNKVGSKIDETLLTSPTAKESYQTLVNLVSQPTADRNNNSKFSDVAGAEIQKFILNGLDAKAAAQNIQKEFDTGKYPN</sequence>
<dbReference type="AlphaFoldDB" id="A0A1V4HHA4"/>
<dbReference type="PROSITE" id="PS51257">
    <property type="entry name" value="PROKAR_LIPOPROTEIN"/>
    <property type="match status" value="1"/>
</dbReference>
<organism evidence="2 3">
    <name type="scientific">Paenibacillus ferrarius</name>
    <dbReference type="NCBI Taxonomy" id="1469647"/>
    <lineage>
        <taxon>Bacteria</taxon>
        <taxon>Bacillati</taxon>
        <taxon>Bacillota</taxon>
        <taxon>Bacilli</taxon>
        <taxon>Bacillales</taxon>
        <taxon>Paenibacillaceae</taxon>
        <taxon>Paenibacillus</taxon>
    </lineage>
</organism>
<keyword evidence="3" id="KW-1185">Reference proteome</keyword>
<dbReference type="PANTHER" id="PTHR43649:SF12">
    <property type="entry name" value="DIACETYLCHITOBIOSE BINDING PROTEIN DASA"/>
    <property type="match status" value="1"/>
</dbReference>
<dbReference type="InterPro" id="IPR050490">
    <property type="entry name" value="Bact_solute-bd_prot1"/>
</dbReference>
<dbReference type="InterPro" id="IPR006059">
    <property type="entry name" value="SBP"/>
</dbReference>
<evidence type="ECO:0000313" key="3">
    <source>
        <dbReference type="Proteomes" id="UP000190626"/>
    </source>
</evidence>
<keyword evidence="1" id="KW-0732">Signal</keyword>
<protein>
    <recommendedName>
        <fullName evidence="4">ABC transporter substrate-binding protein</fullName>
    </recommendedName>
</protein>
<dbReference type="Gene3D" id="3.40.190.10">
    <property type="entry name" value="Periplasmic binding protein-like II"/>
    <property type="match status" value="1"/>
</dbReference>
<dbReference type="CDD" id="cd13585">
    <property type="entry name" value="PBP2_TMBP_like"/>
    <property type="match status" value="1"/>
</dbReference>
<dbReference type="RefSeq" id="WP_079414629.1">
    <property type="nucleotide sequence ID" value="NZ_MBTG01000019.1"/>
</dbReference>
<dbReference type="OrthoDB" id="9798191at2"/>
<dbReference type="STRING" id="1469647.BC351_29985"/>
<dbReference type="Pfam" id="PF01547">
    <property type="entry name" value="SBP_bac_1"/>
    <property type="match status" value="1"/>
</dbReference>
<proteinExistence type="predicted"/>